<dbReference type="RefSeq" id="WP_168239220.1">
    <property type="nucleotide sequence ID" value="NZ_CP050995.1"/>
</dbReference>
<reference evidence="2 3" key="1">
    <citation type="submission" date="2019-09" db="EMBL/GenBank/DDBJ databases">
        <title>FDA dAtabase for Regulatory Grade micrObial Sequences (FDA-ARGOS): Supporting development and validation of Infectious Disease Dx tests.</title>
        <authorList>
            <person name="Sciortino C."/>
            <person name="Tallon L."/>
            <person name="Sadzewicz L."/>
            <person name="Vavikolanu K."/>
            <person name="Mehta A."/>
            <person name="Aluvathingal J."/>
            <person name="Nadendla S."/>
            <person name="Nandy P."/>
            <person name="Geyer C."/>
            <person name="Yan Y."/>
            <person name="Sichtig H."/>
        </authorList>
    </citation>
    <scope>NUCLEOTIDE SEQUENCE [LARGE SCALE GENOMIC DNA]</scope>
    <source>
        <strain evidence="2 3">FDAARGOS_636</strain>
    </source>
</reference>
<accession>A0ABX6KUD6</accession>
<organism evidence="2 3">
    <name type="scientific">Chryseobacterium gallinarum</name>
    <dbReference type="NCBI Taxonomy" id="1324352"/>
    <lineage>
        <taxon>Bacteria</taxon>
        <taxon>Pseudomonadati</taxon>
        <taxon>Bacteroidota</taxon>
        <taxon>Flavobacteriia</taxon>
        <taxon>Flavobacteriales</taxon>
        <taxon>Weeksellaceae</taxon>
        <taxon>Chryseobacterium group</taxon>
        <taxon>Chryseobacterium</taxon>
    </lineage>
</organism>
<name>A0ABX6KUD6_CHRGL</name>
<protein>
    <recommendedName>
        <fullName evidence="4">DUF1376 domain-containing protein</fullName>
    </recommendedName>
</protein>
<evidence type="ECO:0000256" key="1">
    <source>
        <dbReference type="SAM" id="MobiDB-lite"/>
    </source>
</evidence>
<feature type="region of interest" description="Disordered" evidence="1">
    <location>
        <begin position="88"/>
        <end position="197"/>
    </location>
</feature>
<sequence>MAKLGFTFYPKDWWTSDSFFLLQPYERYIYLECLFIMYSQDGWMSNSKLIVERRLGTTIRDEVWNKIKDLFISEGDHITHKSVNARMRKTLSNRENGKLGGRPKNQHIKEDEKPKKPKIKTQKNPPLEIEVEKEIEEEIEVEEEGEKKEAPTQNFESIENLFPEEKKDESSEQVKTGSEEKEKSSAKKEKANPPDLDSFLNVAREIYQNELKVDFTPYSFAVTAKYNSWIEAGWKDGHKKPIEGWKNKLRNVIPYLKPFNQNSQYGSSQARRR</sequence>
<keyword evidence="3" id="KW-1185">Reference proteome</keyword>
<feature type="compositionally biased region" description="Basic and acidic residues" evidence="1">
    <location>
        <begin position="163"/>
        <end position="192"/>
    </location>
</feature>
<dbReference type="EMBL" id="CP050995">
    <property type="protein sequence ID" value="QIY92212.1"/>
    <property type="molecule type" value="Genomic_DNA"/>
</dbReference>
<gene>
    <name evidence="2" type="ORF">FOB44_16770</name>
</gene>
<evidence type="ECO:0008006" key="4">
    <source>
        <dbReference type="Google" id="ProtNLM"/>
    </source>
</evidence>
<evidence type="ECO:0000313" key="3">
    <source>
        <dbReference type="Proteomes" id="UP000501570"/>
    </source>
</evidence>
<feature type="compositionally biased region" description="Acidic residues" evidence="1">
    <location>
        <begin position="129"/>
        <end position="144"/>
    </location>
</feature>
<proteinExistence type="predicted"/>
<evidence type="ECO:0000313" key="2">
    <source>
        <dbReference type="EMBL" id="QIY92212.1"/>
    </source>
</evidence>
<dbReference type="Proteomes" id="UP000501570">
    <property type="component" value="Chromosome"/>
</dbReference>